<accession>A0A0F8ZC35</accession>
<evidence type="ECO:0000313" key="2">
    <source>
        <dbReference type="EMBL" id="KKK64044.1"/>
    </source>
</evidence>
<dbReference type="EMBL" id="LAZR01061209">
    <property type="protein sequence ID" value="KKK64044.1"/>
    <property type="molecule type" value="Genomic_DNA"/>
</dbReference>
<sequence length="291" mass="32902">DGGERWRLHIPLAAGDPERLTADQCHRLALWYHKLAREDGKLRGRMLERSGDYYALYVERLQRSTDQAEREASEIQADLAKMADRPWIDLLQSIRPQIHSHAGQWRIEGAALHVSAGERARLHLPIAPEGNYEIVAEFVRKSGSGDVNFILPVGQRGVMLCLDDLDGDSWLQNVDGKDLAIANAPPLPAGQPQRLVVTVYQRRNHAQIVVVLNKKELIRWRGPTALLSVRPWWAVPRKEALALGVHRSDVTFKALRLQMLSGRARRLRFSPKVPPAPPRVRLMPGIGIIWK</sequence>
<evidence type="ECO:0000256" key="1">
    <source>
        <dbReference type="SAM" id="Coils"/>
    </source>
</evidence>
<dbReference type="AlphaFoldDB" id="A0A0F8ZC35"/>
<proteinExistence type="predicted"/>
<keyword evidence="1" id="KW-0175">Coiled coil</keyword>
<name>A0A0F8ZC35_9ZZZZ</name>
<reference evidence="2" key="1">
    <citation type="journal article" date="2015" name="Nature">
        <title>Complex archaea that bridge the gap between prokaryotes and eukaryotes.</title>
        <authorList>
            <person name="Spang A."/>
            <person name="Saw J.H."/>
            <person name="Jorgensen S.L."/>
            <person name="Zaremba-Niedzwiedzka K."/>
            <person name="Martijn J."/>
            <person name="Lind A.E."/>
            <person name="van Eijk R."/>
            <person name="Schleper C."/>
            <person name="Guy L."/>
            <person name="Ettema T.J."/>
        </authorList>
    </citation>
    <scope>NUCLEOTIDE SEQUENCE</scope>
</reference>
<feature type="coiled-coil region" evidence="1">
    <location>
        <begin position="58"/>
        <end position="85"/>
    </location>
</feature>
<feature type="non-terminal residue" evidence="2">
    <location>
        <position position="1"/>
    </location>
</feature>
<protein>
    <submittedName>
        <fullName evidence="2">Uncharacterized protein</fullName>
    </submittedName>
</protein>
<comment type="caution">
    <text evidence="2">The sequence shown here is derived from an EMBL/GenBank/DDBJ whole genome shotgun (WGS) entry which is preliminary data.</text>
</comment>
<organism evidence="2">
    <name type="scientific">marine sediment metagenome</name>
    <dbReference type="NCBI Taxonomy" id="412755"/>
    <lineage>
        <taxon>unclassified sequences</taxon>
        <taxon>metagenomes</taxon>
        <taxon>ecological metagenomes</taxon>
    </lineage>
</organism>
<gene>
    <name evidence="2" type="ORF">LCGC14_2988200</name>
</gene>